<gene>
    <name evidence="1" type="ORF">K7432_012263</name>
</gene>
<accession>A0ABR2VSH9</accession>
<evidence type="ECO:0000313" key="2">
    <source>
        <dbReference type="Proteomes" id="UP001479436"/>
    </source>
</evidence>
<protein>
    <recommendedName>
        <fullName evidence="3">DUF4291 domain-containing protein</fullName>
    </recommendedName>
</protein>
<comment type="caution">
    <text evidence="1">The sequence shown here is derived from an EMBL/GenBank/DDBJ whole genome shotgun (WGS) entry which is preliminary data.</text>
</comment>
<evidence type="ECO:0000313" key="1">
    <source>
        <dbReference type="EMBL" id="KAK9696826.1"/>
    </source>
</evidence>
<organism evidence="1 2">
    <name type="scientific">Basidiobolus ranarum</name>
    <dbReference type="NCBI Taxonomy" id="34480"/>
    <lineage>
        <taxon>Eukaryota</taxon>
        <taxon>Fungi</taxon>
        <taxon>Fungi incertae sedis</taxon>
        <taxon>Zoopagomycota</taxon>
        <taxon>Entomophthoromycotina</taxon>
        <taxon>Basidiobolomycetes</taxon>
        <taxon>Basidiobolales</taxon>
        <taxon>Basidiobolaceae</taxon>
        <taxon>Basidiobolus</taxon>
    </lineage>
</organism>
<name>A0ABR2VSH9_9FUNG</name>
<evidence type="ECO:0008006" key="3">
    <source>
        <dbReference type="Google" id="ProtNLM"/>
    </source>
</evidence>
<dbReference type="EMBL" id="JASJQH010007921">
    <property type="protein sequence ID" value="KAK9696826.1"/>
    <property type="molecule type" value="Genomic_DNA"/>
</dbReference>
<dbReference type="Proteomes" id="UP001479436">
    <property type="component" value="Unassembled WGS sequence"/>
</dbReference>
<keyword evidence="2" id="KW-1185">Reference proteome</keyword>
<sequence>MAKSDILTTTERYLDQENFSWPSSGRHILGHYDDESIFLYQAYSPQISESAVRCQSFLTECPQNGFSLTRMTWLKPNFLWMMYRSGWATKYNQERILALRVSRLGFEKILRASVSTSKLPDETLCQYRSRLKESPVRLQWDPDHLPNGERHTARKAIQIGIRGDILIEFLNKWITQIEDIPDFV</sequence>
<reference evidence="1 2" key="1">
    <citation type="submission" date="2023-04" db="EMBL/GenBank/DDBJ databases">
        <title>Genome of Basidiobolus ranarum AG-B5.</title>
        <authorList>
            <person name="Stajich J.E."/>
            <person name="Carter-House D."/>
            <person name="Gryganskyi A."/>
        </authorList>
    </citation>
    <scope>NUCLEOTIDE SEQUENCE [LARGE SCALE GENOMIC DNA]</scope>
    <source>
        <strain evidence="1 2">AG-B5</strain>
    </source>
</reference>
<dbReference type="PANTHER" id="PTHR38567:SF1">
    <property type="entry name" value="DUF4291 DOMAIN-CONTAINING PROTEIN"/>
    <property type="match status" value="1"/>
</dbReference>
<dbReference type="Pfam" id="PF14124">
    <property type="entry name" value="DUF4291"/>
    <property type="match status" value="1"/>
</dbReference>
<feature type="non-terminal residue" evidence="1">
    <location>
        <position position="184"/>
    </location>
</feature>
<dbReference type="InterPro" id="IPR025633">
    <property type="entry name" value="DUF4291"/>
</dbReference>
<dbReference type="PANTHER" id="PTHR38567">
    <property type="entry name" value="DUF4291 DOMAIN-CONTAINING PROTEIN"/>
    <property type="match status" value="1"/>
</dbReference>
<proteinExistence type="predicted"/>